<feature type="region of interest" description="Disordered" evidence="1">
    <location>
        <begin position="1"/>
        <end position="50"/>
    </location>
</feature>
<dbReference type="Proteomes" id="UP000256970">
    <property type="component" value="Unassembled WGS sequence"/>
</dbReference>
<keyword evidence="3" id="KW-1185">Reference proteome</keyword>
<gene>
    <name evidence="2" type="ORF">BQ4739_LOCUS492</name>
</gene>
<proteinExistence type="predicted"/>
<organism evidence="2 3">
    <name type="scientific">Tetradesmus obliquus</name>
    <name type="common">Green alga</name>
    <name type="synonym">Acutodesmus obliquus</name>
    <dbReference type="NCBI Taxonomy" id="3088"/>
    <lineage>
        <taxon>Eukaryota</taxon>
        <taxon>Viridiplantae</taxon>
        <taxon>Chlorophyta</taxon>
        <taxon>core chlorophytes</taxon>
        <taxon>Chlorophyceae</taxon>
        <taxon>CS clade</taxon>
        <taxon>Sphaeropleales</taxon>
        <taxon>Scenedesmaceae</taxon>
        <taxon>Tetradesmus</taxon>
    </lineage>
</organism>
<dbReference type="AlphaFoldDB" id="A0A383V530"/>
<sequence length="147" mass="16407">MDMHMDPVTPGGIPAAEDGQIEQQQSEPQHEKEQQLSEQQQQAELTDTIRTGLDAMSGRRQDIHAKIDELSAVMLQFLETTKLSFMQLIDSYRKDVDGFCDTVVASNSQEADETLKAICRLQRAQRLVEGLGLNVLHPDAQQAGMQL</sequence>
<accession>A0A383V530</accession>
<evidence type="ECO:0000313" key="2">
    <source>
        <dbReference type="EMBL" id="SZX59892.1"/>
    </source>
</evidence>
<reference evidence="2 3" key="1">
    <citation type="submission" date="2016-10" db="EMBL/GenBank/DDBJ databases">
        <authorList>
            <person name="Cai Z."/>
        </authorList>
    </citation>
    <scope>NUCLEOTIDE SEQUENCE [LARGE SCALE GENOMIC DNA]</scope>
</reference>
<name>A0A383V530_TETOB</name>
<dbReference type="EMBL" id="FNXT01000031">
    <property type="protein sequence ID" value="SZX59892.1"/>
    <property type="molecule type" value="Genomic_DNA"/>
</dbReference>
<protein>
    <submittedName>
        <fullName evidence="2">Uncharacterized protein</fullName>
    </submittedName>
</protein>
<evidence type="ECO:0000256" key="1">
    <source>
        <dbReference type="SAM" id="MobiDB-lite"/>
    </source>
</evidence>
<evidence type="ECO:0000313" key="3">
    <source>
        <dbReference type="Proteomes" id="UP000256970"/>
    </source>
</evidence>